<dbReference type="PRINTS" id="PR00457">
    <property type="entry name" value="ANPEROXIDASE"/>
</dbReference>
<dbReference type="SMART" id="SM00369">
    <property type="entry name" value="LRR_TYP"/>
    <property type="match status" value="4"/>
</dbReference>
<evidence type="ECO:0000256" key="22">
    <source>
        <dbReference type="SAM" id="Coils"/>
    </source>
</evidence>
<comment type="subcellular location">
    <subcellularLocation>
        <location evidence="2">Secreted</location>
    </subcellularLocation>
</comment>
<reference evidence="25 26" key="1">
    <citation type="submission" date="2019-08" db="EMBL/GenBank/DDBJ databases">
        <authorList>
            <person name="Alioto T."/>
            <person name="Alioto T."/>
            <person name="Gomez Garrido J."/>
        </authorList>
    </citation>
    <scope>NUCLEOTIDE SEQUENCE [LARGE SCALE GENOMIC DNA]</scope>
</reference>
<keyword evidence="14" id="KW-0325">Glycoprotein</keyword>
<keyword evidence="10" id="KW-0106">Calcium</keyword>
<dbReference type="GO" id="GO:0046872">
    <property type="term" value="F:metal ion binding"/>
    <property type="evidence" value="ECO:0007669"/>
    <property type="project" value="UniProtKB-KW"/>
</dbReference>
<keyword evidence="6 21" id="KW-0349">Heme</keyword>
<evidence type="ECO:0000256" key="7">
    <source>
        <dbReference type="ARBA" id="ARBA00022723"/>
    </source>
</evidence>
<dbReference type="Pfam" id="PF07679">
    <property type="entry name" value="I-set"/>
    <property type="match status" value="4"/>
</dbReference>
<feature type="domain" description="Ig-like" evidence="24">
    <location>
        <begin position="488"/>
        <end position="573"/>
    </location>
</feature>
<dbReference type="GO" id="GO:0004601">
    <property type="term" value="F:peroxidase activity"/>
    <property type="evidence" value="ECO:0007669"/>
    <property type="project" value="UniProtKB-KW"/>
</dbReference>
<dbReference type="GO" id="GO:0071944">
    <property type="term" value="C:cell periphery"/>
    <property type="evidence" value="ECO:0007669"/>
    <property type="project" value="UniProtKB-ARBA"/>
</dbReference>
<dbReference type="FunFam" id="1.10.640.10:FF:000001">
    <property type="entry name" value="Peroxidasin homolog"/>
    <property type="match status" value="1"/>
</dbReference>
<keyword evidence="4 25" id="KW-0575">Peroxidase</keyword>
<evidence type="ECO:0000256" key="5">
    <source>
        <dbReference type="ARBA" id="ARBA00022614"/>
    </source>
</evidence>
<feature type="domain" description="Ig-like" evidence="24">
    <location>
        <begin position="392"/>
        <end position="481"/>
    </location>
</feature>
<comment type="catalytic activity">
    <reaction evidence="19">
        <text>hypobromite + L-tyrosyl-[protein] + H(+) = 3-bromo-L-tyrosyl-[protein] + H2O</text>
        <dbReference type="Rhea" id="RHEA:69356"/>
        <dbReference type="Rhea" id="RHEA-COMP:10136"/>
        <dbReference type="Rhea" id="RHEA-COMP:17686"/>
        <dbReference type="ChEBI" id="CHEBI:15377"/>
        <dbReference type="ChEBI" id="CHEBI:15378"/>
        <dbReference type="ChEBI" id="CHEBI:29250"/>
        <dbReference type="ChEBI" id="CHEBI:46858"/>
        <dbReference type="ChEBI" id="CHEBI:183512"/>
    </reaction>
    <physiologicalReaction direction="left-to-right" evidence="19">
        <dbReference type="Rhea" id="RHEA:69357"/>
    </physiologicalReaction>
</comment>
<evidence type="ECO:0000256" key="23">
    <source>
        <dbReference type="SAM" id="SignalP"/>
    </source>
</evidence>
<dbReference type="CDD" id="cd09826">
    <property type="entry name" value="peroxidasin_like"/>
    <property type="match status" value="1"/>
</dbReference>
<dbReference type="SUPFAM" id="SSF52058">
    <property type="entry name" value="L domain-like"/>
    <property type="match status" value="1"/>
</dbReference>
<dbReference type="InterPro" id="IPR003591">
    <property type="entry name" value="Leu-rich_rpt_typical-subtyp"/>
</dbReference>
<dbReference type="SUPFAM" id="SSF48726">
    <property type="entry name" value="Immunoglobulin"/>
    <property type="match status" value="4"/>
</dbReference>
<feature type="domain" description="Ig-like" evidence="24">
    <location>
        <begin position="260"/>
        <end position="346"/>
    </location>
</feature>
<gene>
    <name evidence="25" type="ORF">CINCED_3A011233</name>
</gene>
<dbReference type="InterPro" id="IPR034824">
    <property type="entry name" value="Peroxidasin_peroxidase"/>
</dbReference>
<sequence length="1377" mass="155249">MTSATPPNKLPLFLLLATAVLFVLPPSSYATTTAPAAAGATTTATTACPSGCMCFKTTVRCMFMQLDGIPDRIPPATTVLDLRFNRIKNIKLKSLAHLTELNTLLLNNNQISSLQNGIFANLRNLQFLYLYKNKIEYVETRVFQNLTNLEQLYLHFNKIQKLDLEMFQGLAKLDRLFLHNNKIRTIPPGTFDSLKSLSRLRLDSNLLTCDCDIVWLINVLKKNQNSGEVGQFAATCQFPVEMNGKSLMEMTEADFHCDELRFKEEPNDVTVTFGGSAFFTCKVEGNQNVKVIWTHDNNEIDMSDSRYSMTDDGLMIKSASLKDVGTYECMVKKKNSMLKSRPAKIILESQVFPNNTLIISNMERIDVGHYKCVASNYLGQVSSEAMVNVNAPPVIISASRDIIVKTAASVELKCLVEGYPKPVVTWFKDGHSITPGPRISFHNDRTMLRLDHVKDSDNGMFTCLAQNVVGSAESNTEIKVRGYGPRRPKILIKPFDMEAPERTSIEVPCKADGDPTPNITWTKDGVDLVQDQNHKVNAIGSLRMFNISFANSGVYECTAKNIHGQESARGTIAVLGDVLEQSPGDRFVNLAFREANLEVDRAVNATIDSMFGTNGKVINPEKLMRMSRFPDVFARDVAKSADIFERTLANVRKHVQAGLKINLTENFSYRDLLSVEQLDLIANLSGCLKYQTKPNCSDMCFHTKYRSIDGTCNNLQNPLWGSAHTNFRRILKPIYENGFNTPVGWTRGMKYYGFEKPAARLVSTSIIRTNEVTSDNEITHMVMQWGQFLDHDLSHAIPATTKESWEGLDCKKTCAYSFPCFPMDVPPNDDRVKHRKCIDFIRSSSICGTDMTSVFFDKLQPREQINQLTAFIDGSQIYGFTNDRSFILRDVQTGFGMMRSGISTDLGKEMLPIAGADEVDCRRDLVESDTGCYLAGDIRANEQVGLLAMHTIWIREHNRIAKELRKINPHWEGDTLFHETRKIVGAELQHITFKQWLPYVLGSKGMDILGQYPGYDPTMNPSISNVFATAAFRFGHSIINPVLARLGDNFTTIPQGDLSLGKSFFTPWRLSDEGGTDPLMRGFFAVPAKRKMPKQNLNNQLIDHLFTSAHAVSLDLAAMNIQRGRDHGIPGYMEWRTVCNMSKAETFDDLKHEISDDDVRNKLKELYGHPGNIDVWVGGILEDQLPESKVGPLFQCLLIEQFRNLRNGDRFWYENPSTFSSAKLTQIKQASLARILCDNGDNITLISRDVFKLPELQSPKLLPCKSIPSIDLRLWFECNGDCPGEEKSKEEMRSKDAFVKAMNMTEGKLEGLKSVVDELKLDIKRLKREIRHLTKVNNKGCWDETLKRRRKEGRTWSSKMCTQCECRNSQILCNSRC</sequence>
<accession>A0A5E4N443</accession>
<dbReference type="Gene3D" id="2.60.40.10">
    <property type="entry name" value="Immunoglobulins"/>
    <property type="match status" value="4"/>
</dbReference>
<dbReference type="PROSITE" id="PS51450">
    <property type="entry name" value="LRR"/>
    <property type="match status" value="3"/>
</dbReference>
<comment type="catalytic activity">
    <reaction evidence="15">
        <text>bromide + H2O2 = hypobromite + H2O</text>
        <dbReference type="Rhea" id="RHEA:66016"/>
        <dbReference type="ChEBI" id="CHEBI:15377"/>
        <dbReference type="ChEBI" id="CHEBI:15858"/>
        <dbReference type="ChEBI" id="CHEBI:16240"/>
        <dbReference type="ChEBI" id="CHEBI:29250"/>
    </reaction>
    <physiologicalReaction direction="left-to-right" evidence="15">
        <dbReference type="Rhea" id="RHEA:66017"/>
    </physiologicalReaction>
</comment>
<evidence type="ECO:0000256" key="20">
    <source>
        <dbReference type="ARBA" id="ARBA00061342"/>
    </source>
</evidence>
<dbReference type="FunFam" id="2.60.40.10:FF:000503">
    <property type="entry name" value="Hemicentin 1"/>
    <property type="match status" value="1"/>
</dbReference>
<dbReference type="PANTHER" id="PTHR11475">
    <property type="entry name" value="OXIDASE/PEROXIDASE"/>
    <property type="match status" value="1"/>
</dbReference>
<evidence type="ECO:0000256" key="19">
    <source>
        <dbReference type="ARBA" id="ARBA00049501"/>
    </source>
</evidence>
<dbReference type="InterPro" id="IPR037120">
    <property type="entry name" value="Haem_peroxidase_sf_animal"/>
</dbReference>
<evidence type="ECO:0000256" key="18">
    <source>
        <dbReference type="ARBA" id="ARBA00048887"/>
    </source>
</evidence>
<keyword evidence="5" id="KW-0433">Leucine-rich repeat</keyword>
<proteinExistence type="inferred from homology"/>
<keyword evidence="22" id="KW-0175">Coiled coil</keyword>
<dbReference type="SUPFAM" id="SSF48113">
    <property type="entry name" value="Heme-dependent peroxidases"/>
    <property type="match status" value="1"/>
</dbReference>
<keyword evidence="11" id="KW-0560">Oxidoreductase</keyword>
<dbReference type="InterPro" id="IPR007110">
    <property type="entry name" value="Ig-like_dom"/>
</dbReference>
<dbReference type="Proteomes" id="UP000325440">
    <property type="component" value="Unassembled WGS sequence"/>
</dbReference>
<dbReference type="InterPro" id="IPR010255">
    <property type="entry name" value="Haem_peroxidase_sf"/>
</dbReference>
<feature type="binding site" description="axial binding residue" evidence="21">
    <location>
        <position position="1036"/>
    </location>
    <ligand>
        <name>heme b</name>
        <dbReference type="ChEBI" id="CHEBI:60344"/>
    </ligand>
    <ligandPart>
        <name>Fe</name>
        <dbReference type="ChEBI" id="CHEBI:18248"/>
    </ligandPart>
</feature>
<comment type="catalytic activity">
    <reaction evidence="16">
        <text>L-lysyl-[collagen] + L-methionyl-[collagen] + H2O2 = [collagen]-L-lysyl-N-S-L-methionyl-[collagen] + 2 H2O + H(+)</text>
        <dbReference type="Rhea" id="RHEA:66020"/>
        <dbReference type="Rhea" id="RHEA-COMP:12751"/>
        <dbReference type="Rhea" id="RHEA-COMP:16949"/>
        <dbReference type="Rhea" id="RHEA-COMP:16951"/>
        <dbReference type="ChEBI" id="CHEBI:15377"/>
        <dbReference type="ChEBI" id="CHEBI:15378"/>
        <dbReference type="ChEBI" id="CHEBI:16044"/>
        <dbReference type="ChEBI" id="CHEBI:16240"/>
        <dbReference type="ChEBI" id="CHEBI:29969"/>
        <dbReference type="ChEBI" id="CHEBI:166867"/>
    </reaction>
    <physiologicalReaction direction="left-to-right" evidence="16">
        <dbReference type="Rhea" id="RHEA:66021"/>
    </physiologicalReaction>
</comment>
<evidence type="ECO:0000256" key="4">
    <source>
        <dbReference type="ARBA" id="ARBA00022559"/>
    </source>
</evidence>
<comment type="similarity">
    <text evidence="20">Belongs to the peroxidase family. XPO subfamily.</text>
</comment>
<evidence type="ECO:0000256" key="9">
    <source>
        <dbReference type="ARBA" id="ARBA00022737"/>
    </source>
</evidence>
<evidence type="ECO:0000256" key="1">
    <source>
        <dbReference type="ARBA" id="ARBA00001970"/>
    </source>
</evidence>
<dbReference type="PROSITE" id="PS50835">
    <property type="entry name" value="IG_LIKE"/>
    <property type="match status" value="3"/>
</dbReference>
<dbReference type="SMART" id="SM00409">
    <property type="entry name" value="IG"/>
    <property type="match status" value="3"/>
</dbReference>
<dbReference type="SMART" id="SM00365">
    <property type="entry name" value="LRR_SD22"/>
    <property type="match status" value="3"/>
</dbReference>
<evidence type="ECO:0000256" key="3">
    <source>
        <dbReference type="ARBA" id="ARBA00022525"/>
    </source>
</evidence>
<dbReference type="Gene3D" id="3.80.10.10">
    <property type="entry name" value="Ribonuclease Inhibitor"/>
    <property type="match status" value="1"/>
</dbReference>
<dbReference type="GO" id="GO:0006979">
    <property type="term" value="P:response to oxidative stress"/>
    <property type="evidence" value="ECO:0007669"/>
    <property type="project" value="InterPro"/>
</dbReference>
<name>A0A5E4N443_9HEMI</name>
<keyword evidence="13" id="KW-1015">Disulfide bond</keyword>
<dbReference type="Pfam" id="PF13855">
    <property type="entry name" value="LRR_8"/>
    <property type="match status" value="2"/>
</dbReference>
<dbReference type="CDD" id="cd00096">
    <property type="entry name" value="Ig"/>
    <property type="match status" value="1"/>
</dbReference>
<evidence type="ECO:0000256" key="15">
    <source>
        <dbReference type="ARBA" id="ARBA00047544"/>
    </source>
</evidence>
<dbReference type="Gene3D" id="1.10.640.10">
    <property type="entry name" value="Haem peroxidase domain superfamily, animal type"/>
    <property type="match status" value="1"/>
</dbReference>
<comment type="cofactor">
    <cofactor evidence="1">
        <name>heme b</name>
        <dbReference type="ChEBI" id="CHEBI:60344"/>
    </cofactor>
</comment>
<dbReference type="SMART" id="SM00082">
    <property type="entry name" value="LRRCT"/>
    <property type="match status" value="1"/>
</dbReference>
<comment type="catalytic activity">
    <reaction evidence="18">
        <text>L-tyrosyl-[protein] + bromide + H2O2 + H(+) = 3-bromo-L-tyrosyl-[protein] + 2 H2O</text>
        <dbReference type="Rhea" id="RHEA:69360"/>
        <dbReference type="Rhea" id="RHEA-COMP:10136"/>
        <dbReference type="Rhea" id="RHEA-COMP:17686"/>
        <dbReference type="ChEBI" id="CHEBI:15377"/>
        <dbReference type="ChEBI" id="CHEBI:15378"/>
        <dbReference type="ChEBI" id="CHEBI:15858"/>
        <dbReference type="ChEBI" id="CHEBI:16240"/>
        <dbReference type="ChEBI" id="CHEBI:46858"/>
        <dbReference type="ChEBI" id="CHEBI:183512"/>
    </reaction>
    <physiologicalReaction direction="left-to-right" evidence="18">
        <dbReference type="Rhea" id="RHEA:69361"/>
    </physiologicalReaction>
</comment>
<organism evidence="25 26">
    <name type="scientific">Cinara cedri</name>
    <dbReference type="NCBI Taxonomy" id="506608"/>
    <lineage>
        <taxon>Eukaryota</taxon>
        <taxon>Metazoa</taxon>
        <taxon>Ecdysozoa</taxon>
        <taxon>Arthropoda</taxon>
        <taxon>Hexapoda</taxon>
        <taxon>Insecta</taxon>
        <taxon>Pterygota</taxon>
        <taxon>Neoptera</taxon>
        <taxon>Paraneoptera</taxon>
        <taxon>Hemiptera</taxon>
        <taxon>Sternorrhyncha</taxon>
        <taxon>Aphidomorpha</taxon>
        <taxon>Aphidoidea</taxon>
        <taxon>Aphididae</taxon>
        <taxon>Lachninae</taxon>
        <taxon>Cinara</taxon>
    </lineage>
</organism>
<protein>
    <submittedName>
        <fullName evidence="25">Immunoglobulin subtype,Immunoglobulin-like domain,Immunoglobulin-like fold,Haem peroxidase,Leucine</fullName>
    </submittedName>
</protein>
<dbReference type="GO" id="GO:0020037">
    <property type="term" value="F:heme binding"/>
    <property type="evidence" value="ECO:0007669"/>
    <property type="project" value="InterPro"/>
</dbReference>
<evidence type="ECO:0000256" key="2">
    <source>
        <dbReference type="ARBA" id="ARBA00004613"/>
    </source>
</evidence>
<keyword evidence="9" id="KW-0677">Repeat</keyword>
<dbReference type="InterPro" id="IPR013783">
    <property type="entry name" value="Ig-like_fold"/>
</dbReference>
<dbReference type="PROSITE" id="PS50292">
    <property type="entry name" value="PEROXIDASE_3"/>
    <property type="match status" value="1"/>
</dbReference>
<evidence type="ECO:0000259" key="24">
    <source>
        <dbReference type="PROSITE" id="PS50835"/>
    </source>
</evidence>
<dbReference type="InterPro" id="IPR019791">
    <property type="entry name" value="Haem_peroxidase_animal"/>
</dbReference>
<evidence type="ECO:0000313" key="25">
    <source>
        <dbReference type="EMBL" id="VVC39439.1"/>
    </source>
</evidence>
<evidence type="ECO:0000256" key="6">
    <source>
        <dbReference type="ARBA" id="ARBA00022617"/>
    </source>
</evidence>
<dbReference type="InterPro" id="IPR003598">
    <property type="entry name" value="Ig_sub2"/>
</dbReference>
<evidence type="ECO:0000313" key="26">
    <source>
        <dbReference type="Proteomes" id="UP000325440"/>
    </source>
</evidence>
<keyword evidence="8 23" id="KW-0732">Signal</keyword>
<evidence type="ECO:0000256" key="8">
    <source>
        <dbReference type="ARBA" id="ARBA00022729"/>
    </source>
</evidence>
<dbReference type="PANTHER" id="PTHR11475:SF58">
    <property type="entry name" value="PEROXIDASIN"/>
    <property type="match status" value="1"/>
</dbReference>
<dbReference type="InterPro" id="IPR032675">
    <property type="entry name" value="LRR_dom_sf"/>
</dbReference>
<evidence type="ECO:0000256" key="14">
    <source>
        <dbReference type="ARBA" id="ARBA00023180"/>
    </source>
</evidence>
<keyword evidence="26" id="KW-1185">Reference proteome</keyword>
<evidence type="ECO:0000256" key="16">
    <source>
        <dbReference type="ARBA" id="ARBA00047610"/>
    </source>
</evidence>
<dbReference type="GO" id="GO:0005615">
    <property type="term" value="C:extracellular space"/>
    <property type="evidence" value="ECO:0007669"/>
    <property type="project" value="TreeGrafter"/>
</dbReference>
<evidence type="ECO:0000256" key="11">
    <source>
        <dbReference type="ARBA" id="ARBA00023002"/>
    </source>
</evidence>
<dbReference type="InterPro" id="IPR003599">
    <property type="entry name" value="Ig_sub"/>
</dbReference>
<dbReference type="Pfam" id="PF03098">
    <property type="entry name" value="An_peroxidase"/>
    <property type="match status" value="1"/>
</dbReference>
<dbReference type="InterPro" id="IPR000483">
    <property type="entry name" value="Cys-rich_flank_reg_C"/>
</dbReference>
<evidence type="ECO:0000256" key="10">
    <source>
        <dbReference type="ARBA" id="ARBA00022837"/>
    </source>
</evidence>
<comment type="catalytic activity">
    <reaction evidence="17">
        <text>L-lysyl-[collagen] + L-methionyl-[collagen] + hypobromite = [collagen]-L-lysyl-N-S-L-methionyl-[collagen] + bromide + H2O + H(+)</text>
        <dbReference type="Rhea" id="RHEA:66024"/>
        <dbReference type="Rhea" id="RHEA-COMP:12751"/>
        <dbReference type="Rhea" id="RHEA-COMP:16949"/>
        <dbReference type="Rhea" id="RHEA-COMP:16951"/>
        <dbReference type="ChEBI" id="CHEBI:15377"/>
        <dbReference type="ChEBI" id="CHEBI:15378"/>
        <dbReference type="ChEBI" id="CHEBI:15858"/>
        <dbReference type="ChEBI" id="CHEBI:16044"/>
        <dbReference type="ChEBI" id="CHEBI:29250"/>
        <dbReference type="ChEBI" id="CHEBI:29969"/>
        <dbReference type="ChEBI" id="CHEBI:166867"/>
    </reaction>
    <physiologicalReaction direction="left-to-right" evidence="17">
        <dbReference type="Rhea" id="RHEA:66025"/>
    </physiologicalReaction>
</comment>
<feature type="coiled-coil region" evidence="22">
    <location>
        <begin position="1309"/>
        <end position="1336"/>
    </location>
</feature>
<dbReference type="EMBL" id="CABPRJ010001895">
    <property type="protein sequence ID" value="VVC39439.1"/>
    <property type="molecule type" value="Genomic_DNA"/>
</dbReference>
<feature type="signal peptide" evidence="23">
    <location>
        <begin position="1"/>
        <end position="30"/>
    </location>
</feature>
<evidence type="ECO:0000256" key="17">
    <source>
        <dbReference type="ARBA" id="ARBA00048396"/>
    </source>
</evidence>
<keyword evidence="3" id="KW-0964">Secreted</keyword>
<evidence type="ECO:0000256" key="12">
    <source>
        <dbReference type="ARBA" id="ARBA00023004"/>
    </source>
</evidence>
<evidence type="ECO:0000256" key="13">
    <source>
        <dbReference type="ARBA" id="ARBA00023157"/>
    </source>
</evidence>
<dbReference type="OrthoDB" id="823504at2759"/>
<evidence type="ECO:0000256" key="21">
    <source>
        <dbReference type="PIRSR" id="PIRSR619791-2"/>
    </source>
</evidence>
<dbReference type="SMART" id="SM00408">
    <property type="entry name" value="IGc2"/>
    <property type="match status" value="3"/>
</dbReference>
<keyword evidence="12 21" id="KW-0408">Iron</keyword>
<keyword evidence="7 21" id="KW-0479">Metal-binding</keyword>
<dbReference type="InterPro" id="IPR013098">
    <property type="entry name" value="Ig_I-set"/>
</dbReference>
<feature type="chain" id="PRO_5022948531" evidence="23">
    <location>
        <begin position="31"/>
        <end position="1377"/>
    </location>
</feature>
<dbReference type="InterPro" id="IPR001611">
    <property type="entry name" value="Leu-rich_rpt"/>
</dbReference>
<dbReference type="InterPro" id="IPR036179">
    <property type="entry name" value="Ig-like_dom_sf"/>
</dbReference>